<name>A0A836KPF1_9TRYP</name>
<reference evidence="3" key="1">
    <citation type="journal article" date="2021" name="Microbiol. Resour. Announc.">
        <title>LGAAP: Leishmaniinae Genome Assembly and Annotation Pipeline.</title>
        <authorList>
            <person name="Almutairi H."/>
            <person name="Urbaniak M.D."/>
            <person name="Bates M.D."/>
            <person name="Jariyapan N."/>
            <person name="Kwakye-Nuako G."/>
            <person name="Thomaz-Soccol V."/>
            <person name="Al-Salem W.S."/>
            <person name="Dillon R.J."/>
            <person name="Bates P.A."/>
            <person name="Gatherer D."/>
        </authorList>
    </citation>
    <scope>NUCLEOTIDE SEQUENCE [LARGE SCALE GENOMIC DNA]</scope>
</reference>
<dbReference type="OrthoDB" id="10263222at2759"/>
<dbReference type="KEGG" id="lmat:92515611"/>
<dbReference type="GO" id="GO:0090730">
    <property type="term" value="C:Las1 complex"/>
    <property type="evidence" value="ECO:0007669"/>
    <property type="project" value="InterPro"/>
</dbReference>
<feature type="region of interest" description="Disordered" evidence="1">
    <location>
        <begin position="304"/>
        <end position="364"/>
    </location>
</feature>
<reference evidence="3" key="2">
    <citation type="journal article" date="2021" name="Sci. Data">
        <title>Chromosome-scale genome sequencing, assembly and annotation of six genomes from subfamily Leishmaniinae.</title>
        <authorList>
            <person name="Almutairi H."/>
            <person name="Urbaniak M.D."/>
            <person name="Bates M.D."/>
            <person name="Jariyapan N."/>
            <person name="Kwakye-Nuako G."/>
            <person name="Thomaz Soccol V."/>
            <person name="Al-Salem W.S."/>
            <person name="Dillon R.J."/>
            <person name="Bates P.A."/>
            <person name="Gatherer D."/>
        </authorList>
    </citation>
    <scope>NUCLEOTIDE SEQUENCE [LARGE SCALE GENOMIC DNA]</scope>
</reference>
<gene>
    <name evidence="2" type="ORF">LSCM1_05653</name>
</gene>
<dbReference type="InterPro" id="IPR007174">
    <property type="entry name" value="Las1"/>
</dbReference>
<dbReference type="GO" id="GO:0004519">
    <property type="term" value="F:endonuclease activity"/>
    <property type="evidence" value="ECO:0007669"/>
    <property type="project" value="InterPro"/>
</dbReference>
<sequence length="364" mass="40002">MRRSHVNETRRRQTLAERRFCGHRIRRGLEELTDLDAPAKSKARKDDATAVVSIRASPPEETATKSDGTDCTKAPLPTATCSTSAIFSTVFGEDWCEWAEVKRVLFDMTATTAVKRRALETIQVWRQRVRKERELPAYVEATEVLFDAVLQDEENALQDGPLRMCYGAAISRVVHIMTGSFASGAADTYRKRATQIDFPEEAVEVRQRVAHGALPLTSELRWVCGLVLQYLFTQYWLEQERQVYLMHQKEGSSSPSVGAPRTARQRQPAQVSASASRCETNSSAASRALPSVTVDDMKALLRELESDEDGNGEGAKEGGVTGESDTATSFTSSCTPPPQTSEAAVRPATTSGAPIVTSVGWRLS</sequence>
<feature type="compositionally biased region" description="Polar residues" evidence="1">
    <location>
        <begin position="323"/>
        <end position="334"/>
    </location>
</feature>
<dbReference type="Pfam" id="PF04031">
    <property type="entry name" value="Las1"/>
    <property type="match status" value="1"/>
</dbReference>
<dbReference type="GO" id="GO:0000460">
    <property type="term" value="P:maturation of 5.8S rRNA"/>
    <property type="evidence" value="ECO:0007669"/>
    <property type="project" value="TreeGrafter"/>
</dbReference>
<proteinExistence type="predicted"/>
<dbReference type="EMBL" id="JAFEUZ010000016">
    <property type="protein sequence ID" value="KAG5481941.1"/>
    <property type="molecule type" value="Genomic_DNA"/>
</dbReference>
<evidence type="ECO:0000313" key="3">
    <source>
        <dbReference type="Proteomes" id="UP000673552"/>
    </source>
</evidence>
<dbReference type="GO" id="GO:0030687">
    <property type="term" value="C:preribosome, large subunit precursor"/>
    <property type="evidence" value="ECO:0007669"/>
    <property type="project" value="TreeGrafter"/>
</dbReference>
<evidence type="ECO:0000256" key="1">
    <source>
        <dbReference type="SAM" id="MobiDB-lite"/>
    </source>
</evidence>
<comment type="caution">
    <text evidence="2">The sequence shown here is derived from an EMBL/GenBank/DDBJ whole genome shotgun (WGS) entry which is preliminary data.</text>
</comment>
<evidence type="ECO:0008006" key="4">
    <source>
        <dbReference type="Google" id="ProtNLM"/>
    </source>
</evidence>
<feature type="region of interest" description="Disordered" evidence="1">
    <location>
        <begin position="250"/>
        <end position="289"/>
    </location>
</feature>
<protein>
    <recommendedName>
        <fullName evidence="4">Las1-like</fullName>
    </recommendedName>
</protein>
<dbReference type="PANTHER" id="PTHR15002">
    <property type="entry name" value="RIBOSOMAL BIOGENESIS PROTEIN LAS1L"/>
    <property type="match status" value="1"/>
</dbReference>
<feature type="compositionally biased region" description="Polar residues" evidence="1">
    <location>
        <begin position="265"/>
        <end position="285"/>
    </location>
</feature>
<evidence type="ECO:0000313" key="2">
    <source>
        <dbReference type="EMBL" id="KAG5481941.1"/>
    </source>
</evidence>
<keyword evidence="3" id="KW-1185">Reference proteome</keyword>
<dbReference type="RefSeq" id="XP_067179734.1">
    <property type="nucleotide sequence ID" value="XM_067323099.1"/>
</dbReference>
<accession>A0A836KPF1</accession>
<feature type="region of interest" description="Disordered" evidence="1">
    <location>
        <begin position="46"/>
        <end position="71"/>
    </location>
</feature>
<dbReference type="GO" id="GO:0000470">
    <property type="term" value="P:maturation of LSU-rRNA"/>
    <property type="evidence" value="ECO:0007669"/>
    <property type="project" value="TreeGrafter"/>
</dbReference>
<dbReference type="AlphaFoldDB" id="A0A836KPF1"/>
<dbReference type="PANTHER" id="PTHR15002:SF0">
    <property type="entry name" value="RIBOSOMAL BIOGENESIS PROTEIN LAS1L"/>
    <property type="match status" value="1"/>
</dbReference>
<organism evidence="2 3">
    <name type="scientific">Leishmania martiniquensis</name>
    <dbReference type="NCBI Taxonomy" id="1580590"/>
    <lineage>
        <taxon>Eukaryota</taxon>
        <taxon>Discoba</taxon>
        <taxon>Euglenozoa</taxon>
        <taxon>Kinetoplastea</taxon>
        <taxon>Metakinetoplastina</taxon>
        <taxon>Trypanosomatida</taxon>
        <taxon>Trypanosomatidae</taxon>
        <taxon>Leishmaniinae</taxon>
        <taxon>Leishmania</taxon>
    </lineage>
</organism>
<dbReference type="GeneID" id="92515611"/>
<dbReference type="Proteomes" id="UP000673552">
    <property type="component" value="Unassembled WGS sequence"/>
</dbReference>